<keyword evidence="1" id="KW-1185">Reference proteome</keyword>
<evidence type="ECO:0000313" key="1">
    <source>
        <dbReference type="Proteomes" id="UP000887569"/>
    </source>
</evidence>
<evidence type="ECO:0000313" key="2">
    <source>
        <dbReference type="WBParaSite" id="PgR034_g004_t01"/>
    </source>
</evidence>
<dbReference type="Proteomes" id="UP000887569">
    <property type="component" value="Unplaced"/>
</dbReference>
<protein>
    <submittedName>
        <fullName evidence="2">Ovule protein</fullName>
    </submittedName>
</protein>
<name>A0A915BC12_PARUN</name>
<dbReference type="AlphaFoldDB" id="A0A915BC12"/>
<accession>A0A915BC12</accession>
<dbReference type="WBParaSite" id="PgR034_g004_t01">
    <property type="protein sequence ID" value="PgR034_g004_t01"/>
    <property type="gene ID" value="PgR034_g004"/>
</dbReference>
<sequence length="113" mass="13093">MRVDDLTMGTFSTRIGRLAQDFSRLYIRRREDFSVHQVFVSISTRMEEKMIQAFAIITEQSGATVKLIFKICAKCFHFDLNQLCVKCKVVVDLSTIERIFANCFSSNTIRTVR</sequence>
<proteinExistence type="predicted"/>
<organism evidence="1 2">
    <name type="scientific">Parascaris univalens</name>
    <name type="common">Nematode worm</name>
    <dbReference type="NCBI Taxonomy" id="6257"/>
    <lineage>
        <taxon>Eukaryota</taxon>
        <taxon>Metazoa</taxon>
        <taxon>Ecdysozoa</taxon>
        <taxon>Nematoda</taxon>
        <taxon>Chromadorea</taxon>
        <taxon>Rhabditida</taxon>
        <taxon>Spirurina</taxon>
        <taxon>Ascaridomorpha</taxon>
        <taxon>Ascaridoidea</taxon>
        <taxon>Ascarididae</taxon>
        <taxon>Parascaris</taxon>
    </lineage>
</organism>
<reference evidence="2" key="1">
    <citation type="submission" date="2022-11" db="UniProtKB">
        <authorList>
            <consortium name="WormBaseParasite"/>
        </authorList>
    </citation>
    <scope>IDENTIFICATION</scope>
</reference>